<dbReference type="RefSeq" id="WP_090319707.1">
    <property type="nucleotide sequence ID" value="NZ_FNKJ01000003.1"/>
</dbReference>
<name>A0A1H1D8R7_9PSED</name>
<dbReference type="OrthoDB" id="6192874at2"/>
<evidence type="ECO:0000313" key="2">
    <source>
        <dbReference type="Proteomes" id="UP000199570"/>
    </source>
</evidence>
<evidence type="ECO:0000313" key="1">
    <source>
        <dbReference type="EMBL" id="SDQ72843.1"/>
    </source>
</evidence>
<proteinExistence type="predicted"/>
<dbReference type="PROSITE" id="PS51257">
    <property type="entry name" value="PROKAR_LIPOPROTEIN"/>
    <property type="match status" value="1"/>
</dbReference>
<dbReference type="Pfam" id="PF11769">
    <property type="entry name" value="DUF3313"/>
    <property type="match status" value="1"/>
</dbReference>
<dbReference type="Proteomes" id="UP000199570">
    <property type="component" value="Unassembled WGS sequence"/>
</dbReference>
<sequence length="229" mass="24804">MNLSRNLLIGAALTGLLLGGCTSKVTEKTQYSGYLSSYNNLQEVETPSGGTAMRWISPSWNPNAYDTVAFNKLELYPAPKPNERVNQQTLSDIQNYMTTKAKGTLGQKYRVVTTPASAPMGSKLLIMRAAITGVTAENEGMKWYEVVPVAAVVGGVSAATGHRDQDTTLFIEAEFIDAKSNQTVARVVRKVFGSTLENESQKITAKDFKAAIDKLGTDFQAFISKPPAN</sequence>
<dbReference type="InterPro" id="IPR021747">
    <property type="entry name" value="DUF3313"/>
</dbReference>
<protein>
    <submittedName>
        <fullName evidence="1">Uncharacterized protein</fullName>
    </submittedName>
</protein>
<keyword evidence="2" id="KW-1185">Reference proteome</keyword>
<organism evidence="1 2">
    <name type="scientific">Pseudomonas moorei</name>
    <dbReference type="NCBI Taxonomy" id="395599"/>
    <lineage>
        <taxon>Bacteria</taxon>
        <taxon>Pseudomonadati</taxon>
        <taxon>Pseudomonadota</taxon>
        <taxon>Gammaproteobacteria</taxon>
        <taxon>Pseudomonadales</taxon>
        <taxon>Pseudomonadaceae</taxon>
        <taxon>Pseudomonas</taxon>
    </lineage>
</organism>
<dbReference type="EMBL" id="FNKJ01000003">
    <property type="protein sequence ID" value="SDQ72843.1"/>
    <property type="molecule type" value="Genomic_DNA"/>
</dbReference>
<gene>
    <name evidence="1" type="ORF">SAMN04490195_1607</name>
</gene>
<accession>A0A1H1D8R7</accession>
<reference evidence="2" key="1">
    <citation type="submission" date="2016-10" db="EMBL/GenBank/DDBJ databases">
        <authorList>
            <person name="Varghese N."/>
            <person name="Submissions S."/>
        </authorList>
    </citation>
    <scope>NUCLEOTIDE SEQUENCE [LARGE SCALE GENOMIC DNA]</scope>
    <source>
        <strain evidence="2">BS3775</strain>
    </source>
</reference>
<dbReference type="AlphaFoldDB" id="A0A1H1D8R7"/>